<dbReference type="InterPro" id="IPR020821">
    <property type="entry name" value="ENPP1-3/EXOG-like_nuc-like"/>
</dbReference>
<evidence type="ECO:0000256" key="2">
    <source>
        <dbReference type="PIRSR" id="PIRSR640255-2"/>
    </source>
</evidence>
<protein>
    <submittedName>
        <fullName evidence="7">DNA/RNA non-specific endonuclease</fullName>
    </submittedName>
</protein>
<keyword evidence="7" id="KW-0378">Hydrolase</keyword>
<dbReference type="PANTHER" id="PTHR13966:SF5">
    <property type="entry name" value="ENDONUCLEASE G, MITOCHONDRIAL"/>
    <property type="match status" value="1"/>
</dbReference>
<feature type="domain" description="ENPP1-3/EXOG-like endonuclease/phosphodiesterase" evidence="5">
    <location>
        <begin position="74"/>
        <end position="280"/>
    </location>
</feature>
<dbReference type="GO" id="GO:0004519">
    <property type="term" value="F:endonuclease activity"/>
    <property type="evidence" value="ECO:0007669"/>
    <property type="project" value="UniProtKB-KW"/>
</dbReference>
<gene>
    <name evidence="7" type="ORF">C1280_21985</name>
</gene>
<dbReference type="RefSeq" id="WP_010033938.1">
    <property type="nucleotide sequence ID" value="NZ_CP025958.1"/>
</dbReference>
<evidence type="ECO:0000259" key="6">
    <source>
        <dbReference type="SMART" id="SM00892"/>
    </source>
</evidence>
<evidence type="ECO:0000256" key="3">
    <source>
        <dbReference type="SAM" id="MobiDB-lite"/>
    </source>
</evidence>
<dbReference type="SUPFAM" id="SSF54060">
    <property type="entry name" value="His-Me finger endonucleases"/>
    <property type="match status" value="1"/>
</dbReference>
<keyword evidence="4" id="KW-0812">Transmembrane</keyword>
<dbReference type="SMART" id="SM00892">
    <property type="entry name" value="Endonuclease_NS"/>
    <property type="match status" value="1"/>
</dbReference>
<dbReference type="AlphaFoldDB" id="A0A2Z3HDM6"/>
<feature type="binding site" evidence="2">
    <location>
        <position position="167"/>
    </location>
    <ligand>
        <name>Mg(2+)</name>
        <dbReference type="ChEBI" id="CHEBI:18420"/>
        <note>catalytic</note>
    </ligand>
</feature>
<keyword evidence="2" id="KW-0479">Metal-binding</keyword>
<dbReference type="OrthoDB" id="9801679at2"/>
<dbReference type="PANTHER" id="PTHR13966">
    <property type="entry name" value="ENDONUCLEASE RELATED"/>
    <property type="match status" value="1"/>
</dbReference>
<dbReference type="CDD" id="cd00091">
    <property type="entry name" value="NUC"/>
    <property type="match status" value="1"/>
</dbReference>
<dbReference type="SMART" id="SM00477">
    <property type="entry name" value="NUC"/>
    <property type="match status" value="1"/>
</dbReference>
<dbReference type="InterPro" id="IPR001604">
    <property type="entry name" value="Endo_G_ENPP1-like_dom"/>
</dbReference>
<keyword evidence="4" id="KW-0472">Membrane</keyword>
<evidence type="ECO:0000259" key="5">
    <source>
        <dbReference type="SMART" id="SM00477"/>
    </source>
</evidence>
<feature type="domain" description="DNA/RNA non-specific endonuclease/pyrophosphatase/phosphodiesterase" evidence="6">
    <location>
        <begin position="73"/>
        <end position="280"/>
    </location>
</feature>
<dbReference type="Gene3D" id="3.40.570.10">
    <property type="entry name" value="Extracellular Endonuclease, subunit A"/>
    <property type="match status" value="1"/>
</dbReference>
<keyword evidence="4" id="KW-1133">Transmembrane helix</keyword>
<dbReference type="InterPro" id="IPR044925">
    <property type="entry name" value="His-Me_finger_sf"/>
</dbReference>
<dbReference type="GO" id="GO:0003676">
    <property type="term" value="F:nucleic acid binding"/>
    <property type="evidence" value="ECO:0007669"/>
    <property type="project" value="InterPro"/>
</dbReference>
<feature type="region of interest" description="Disordered" evidence="3">
    <location>
        <begin position="39"/>
        <end position="66"/>
    </location>
</feature>
<sequence>MASKNFLDTLTPTQRIVAGVLILIIGGIAALLRIQQEKHAPPGGPTGDNRNVRFGTPAPAERDPNSRDAYLIERPQYTLSYNDTKRTANWVCWNLTKGDIGNTPRLSHFDPDPELPGSFRKVKHDDYTGSGFDRGHLCPSKDRTDSADNNAATFYTTNIVPQSPACNRGGWERFESHCRDLTRDGSELHIAAGPHGTGGTGEKGPHDTIGGAKVNVPSATWKVVLVVPAGNARPGPDSKMLAVWMPNDQSVPEAWKPYQVSVATVEQRTGYKFFPLVPDDVAAPLKAREP</sequence>
<organism evidence="7 8">
    <name type="scientific">Gemmata obscuriglobus</name>
    <dbReference type="NCBI Taxonomy" id="114"/>
    <lineage>
        <taxon>Bacteria</taxon>
        <taxon>Pseudomonadati</taxon>
        <taxon>Planctomycetota</taxon>
        <taxon>Planctomycetia</taxon>
        <taxon>Gemmatales</taxon>
        <taxon>Gemmataceae</taxon>
        <taxon>Gemmata</taxon>
    </lineage>
</organism>
<evidence type="ECO:0000256" key="4">
    <source>
        <dbReference type="SAM" id="Phobius"/>
    </source>
</evidence>
<feature type="active site" description="Proton acceptor" evidence="1">
    <location>
        <position position="136"/>
    </location>
</feature>
<evidence type="ECO:0000256" key="1">
    <source>
        <dbReference type="PIRSR" id="PIRSR640255-1"/>
    </source>
</evidence>
<feature type="transmembrane region" description="Helical" evidence="4">
    <location>
        <begin position="16"/>
        <end position="34"/>
    </location>
</feature>
<dbReference type="InterPro" id="IPR044929">
    <property type="entry name" value="DNA/RNA_non-sp_Endonuclease_sf"/>
</dbReference>
<dbReference type="InterPro" id="IPR040255">
    <property type="entry name" value="Non-specific_endonuclease"/>
</dbReference>
<name>A0A2Z3HDM6_9BACT</name>
<keyword evidence="7" id="KW-0540">Nuclease</keyword>
<dbReference type="KEGG" id="gog:C1280_21985"/>
<dbReference type="GO" id="GO:0016787">
    <property type="term" value="F:hydrolase activity"/>
    <property type="evidence" value="ECO:0007669"/>
    <property type="project" value="InterPro"/>
</dbReference>
<dbReference type="Proteomes" id="UP000245802">
    <property type="component" value="Chromosome"/>
</dbReference>
<keyword evidence="8" id="KW-1185">Reference proteome</keyword>
<proteinExistence type="predicted"/>
<reference evidence="7 8" key="1">
    <citation type="submission" date="2018-01" db="EMBL/GenBank/DDBJ databases">
        <title>G. obscuriglobus.</title>
        <authorList>
            <person name="Franke J."/>
            <person name="Blomberg W."/>
            <person name="Selmecki A."/>
        </authorList>
    </citation>
    <scope>NUCLEOTIDE SEQUENCE [LARGE SCALE GENOMIC DNA]</scope>
    <source>
        <strain evidence="7 8">DSM 5831</strain>
    </source>
</reference>
<evidence type="ECO:0000313" key="7">
    <source>
        <dbReference type="EMBL" id="AWM39390.1"/>
    </source>
</evidence>
<dbReference type="Pfam" id="PF01223">
    <property type="entry name" value="Endonuclease_NS"/>
    <property type="match status" value="1"/>
</dbReference>
<dbReference type="GO" id="GO:0046872">
    <property type="term" value="F:metal ion binding"/>
    <property type="evidence" value="ECO:0007669"/>
    <property type="project" value="UniProtKB-KW"/>
</dbReference>
<accession>A0A2Z3HDM6</accession>
<dbReference type="EMBL" id="CP025958">
    <property type="protein sequence ID" value="AWM39390.1"/>
    <property type="molecule type" value="Genomic_DNA"/>
</dbReference>
<evidence type="ECO:0000313" key="8">
    <source>
        <dbReference type="Proteomes" id="UP000245802"/>
    </source>
</evidence>
<keyword evidence="7" id="KW-0255">Endonuclease</keyword>